<keyword evidence="2" id="KW-1185">Reference proteome</keyword>
<reference evidence="1" key="1">
    <citation type="submission" date="2021-08" db="EMBL/GenBank/DDBJ databases">
        <title>Hoeflea bacterium WL0058 sp. nov., isolated from the sediment.</title>
        <authorList>
            <person name="Wang L."/>
            <person name="Zhang D."/>
        </authorList>
    </citation>
    <scope>NUCLEOTIDE SEQUENCE</scope>
    <source>
        <strain evidence="1">WL0058</strain>
    </source>
</reference>
<gene>
    <name evidence="1" type="ORF">K1W69_03060</name>
</gene>
<evidence type="ECO:0000313" key="1">
    <source>
        <dbReference type="EMBL" id="MBW8636154.1"/>
    </source>
</evidence>
<dbReference type="Proteomes" id="UP001196509">
    <property type="component" value="Unassembled WGS sequence"/>
</dbReference>
<proteinExistence type="predicted"/>
<accession>A0AAE2ZGH9</accession>
<sequence>MSGTEAEHFGCFLTGFMLQEAFQTGWSSGGQSGANYVEKTGFPKQSHLKSRIPETKPDGGLYFSQRRSLTKKSSKPGRSEHSVRMASFADIQIKI</sequence>
<protein>
    <submittedName>
        <fullName evidence="1">Uncharacterized protein</fullName>
    </submittedName>
</protein>
<dbReference type="AlphaFoldDB" id="A0AAE2ZGH9"/>
<evidence type="ECO:0000313" key="2">
    <source>
        <dbReference type="Proteomes" id="UP001196509"/>
    </source>
</evidence>
<organism evidence="1 2">
    <name type="scientific">Flavimaribacter sediminis</name>
    <dbReference type="NCBI Taxonomy" id="2865987"/>
    <lineage>
        <taxon>Bacteria</taxon>
        <taxon>Pseudomonadati</taxon>
        <taxon>Pseudomonadota</taxon>
        <taxon>Alphaproteobacteria</taxon>
        <taxon>Hyphomicrobiales</taxon>
        <taxon>Rhizobiaceae</taxon>
        <taxon>Flavimaribacter</taxon>
    </lineage>
</organism>
<dbReference type="EMBL" id="JAICBX010000001">
    <property type="protein sequence ID" value="MBW8636154.1"/>
    <property type="molecule type" value="Genomic_DNA"/>
</dbReference>
<comment type="caution">
    <text evidence="1">The sequence shown here is derived from an EMBL/GenBank/DDBJ whole genome shotgun (WGS) entry which is preliminary data.</text>
</comment>
<name>A0AAE2ZGH9_9HYPH</name>